<reference evidence="3 4" key="1">
    <citation type="submission" date="2013-05" db="EMBL/GenBank/DDBJ databases">
        <title>Genome assembly of Chondromyces apiculatus DSM 436.</title>
        <authorList>
            <person name="Sharma G."/>
            <person name="Khatri I."/>
            <person name="Kaur C."/>
            <person name="Mayilraj S."/>
            <person name="Subramanian S."/>
        </authorList>
    </citation>
    <scope>NUCLEOTIDE SEQUENCE [LARGE SCALE GENOMIC DNA]</scope>
    <source>
        <strain evidence="3 4">DSM 436</strain>
    </source>
</reference>
<feature type="domain" description="Stress-response A/B barrel" evidence="2">
    <location>
        <begin position="2"/>
        <end position="100"/>
    </location>
</feature>
<organism evidence="3 4">
    <name type="scientific">Chondromyces apiculatus DSM 436</name>
    <dbReference type="NCBI Taxonomy" id="1192034"/>
    <lineage>
        <taxon>Bacteria</taxon>
        <taxon>Pseudomonadati</taxon>
        <taxon>Myxococcota</taxon>
        <taxon>Polyangia</taxon>
        <taxon>Polyangiales</taxon>
        <taxon>Polyangiaceae</taxon>
        <taxon>Chondromyces</taxon>
    </lineage>
</organism>
<dbReference type="PROSITE" id="PS51502">
    <property type="entry name" value="S_R_A_B_BARREL"/>
    <property type="match status" value="1"/>
</dbReference>
<comment type="caution">
    <text evidence="3">The sequence shown here is derived from an EMBL/GenBank/DDBJ whole genome shotgun (WGS) entry which is preliminary data.</text>
</comment>
<dbReference type="InterPro" id="IPR011008">
    <property type="entry name" value="Dimeric_a/b-barrel"/>
</dbReference>
<dbReference type="STRING" id="1192034.CAP_2678"/>
<evidence type="ECO:0000313" key="3">
    <source>
        <dbReference type="EMBL" id="EYF08817.1"/>
    </source>
</evidence>
<evidence type="ECO:0000256" key="1">
    <source>
        <dbReference type="ARBA" id="ARBA00011738"/>
    </source>
</evidence>
<dbReference type="SUPFAM" id="SSF54909">
    <property type="entry name" value="Dimeric alpha+beta barrel"/>
    <property type="match status" value="1"/>
</dbReference>
<dbReference type="AlphaFoldDB" id="A0A017TIU0"/>
<comment type="subunit">
    <text evidence="1">Homodimer.</text>
</comment>
<evidence type="ECO:0000313" key="4">
    <source>
        <dbReference type="Proteomes" id="UP000019678"/>
    </source>
</evidence>
<dbReference type="Pfam" id="PF07876">
    <property type="entry name" value="Dabb"/>
    <property type="match status" value="1"/>
</dbReference>
<keyword evidence="4" id="KW-1185">Reference proteome</keyword>
<sequence length="102" mass="10986">MIKHCVLFKLRPGTPKTTVDTCLRELGGLVGQIPGLLDFVGGPDASTESRSRGYTHGFVMTFDSAASRDAYLPHPDHKRVAANLIQIVDGGPEGTLVMDFES</sequence>
<dbReference type="PANTHER" id="PTHR33178:SF10">
    <property type="entry name" value="STRESS-RESPONSE A_B BARREL DOMAIN-CONTAINING PROTEIN"/>
    <property type="match status" value="1"/>
</dbReference>
<dbReference type="InterPro" id="IPR013097">
    <property type="entry name" value="Dabb"/>
</dbReference>
<accession>A0A017TIU0</accession>
<name>A0A017TIU0_9BACT</name>
<dbReference type="EMBL" id="ASRX01000002">
    <property type="protein sequence ID" value="EYF08817.1"/>
    <property type="molecule type" value="Genomic_DNA"/>
</dbReference>
<dbReference type="eggNOG" id="COG2755">
    <property type="taxonomic scope" value="Bacteria"/>
</dbReference>
<gene>
    <name evidence="3" type="ORF">CAP_2678</name>
</gene>
<protein>
    <recommendedName>
        <fullName evidence="2">Stress-response A/B barrel domain-containing protein</fullName>
    </recommendedName>
</protein>
<dbReference type="RefSeq" id="WP_052373929.1">
    <property type="nucleotide sequence ID" value="NZ_ASRX01000002.1"/>
</dbReference>
<evidence type="ECO:0000259" key="2">
    <source>
        <dbReference type="PROSITE" id="PS51502"/>
    </source>
</evidence>
<dbReference type="Gene3D" id="3.30.70.100">
    <property type="match status" value="1"/>
</dbReference>
<dbReference type="Proteomes" id="UP000019678">
    <property type="component" value="Unassembled WGS sequence"/>
</dbReference>
<dbReference type="SMART" id="SM00886">
    <property type="entry name" value="Dabb"/>
    <property type="match status" value="1"/>
</dbReference>
<dbReference type="PANTHER" id="PTHR33178">
    <property type="match status" value="1"/>
</dbReference>
<dbReference type="InterPro" id="IPR044662">
    <property type="entry name" value="HS1/DABB1-like"/>
</dbReference>
<proteinExistence type="predicted"/>